<dbReference type="InterPro" id="IPR001107">
    <property type="entry name" value="Band_7"/>
</dbReference>
<feature type="domain" description="Band 7" evidence="9">
    <location>
        <begin position="87"/>
        <end position="265"/>
    </location>
</feature>
<evidence type="ECO:0000259" key="9">
    <source>
        <dbReference type="SMART" id="SM00244"/>
    </source>
</evidence>
<dbReference type="RefSeq" id="WP_098739705.1">
    <property type="nucleotide sequence ID" value="NZ_PDKW01000043.1"/>
</dbReference>
<dbReference type="InterPro" id="IPR050710">
    <property type="entry name" value="Band7/mec-2_domain"/>
</dbReference>
<name>A0A2B8B6S0_9PROT</name>
<comment type="caution">
    <text evidence="10">The sequence shown here is derived from an EMBL/GenBank/DDBJ whole genome shotgun (WGS) entry which is preliminary data.</text>
</comment>
<dbReference type="Pfam" id="PF01145">
    <property type="entry name" value="Band_7"/>
    <property type="match status" value="1"/>
</dbReference>
<comment type="similarity">
    <text evidence="2 6">Belongs to the band 7/mec-2 family. HflK subfamily.</text>
</comment>
<feature type="compositionally biased region" description="Gly residues" evidence="8">
    <location>
        <begin position="1"/>
        <end position="14"/>
    </location>
</feature>
<accession>A0A2B8B6S0</accession>
<dbReference type="SMART" id="SM00244">
    <property type="entry name" value="PHB"/>
    <property type="match status" value="1"/>
</dbReference>
<dbReference type="GO" id="GO:0016020">
    <property type="term" value="C:membrane"/>
    <property type="evidence" value="ECO:0007669"/>
    <property type="project" value="UniProtKB-SubCell"/>
</dbReference>
<evidence type="ECO:0000256" key="7">
    <source>
        <dbReference type="SAM" id="Coils"/>
    </source>
</evidence>
<dbReference type="OrthoDB" id="9779595at2"/>
<evidence type="ECO:0000313" key="11">
    <source>
        <dbReference type="Proteomes" id="UP000225379"/>
    </source>
</evidence>
<dbReference type="CDD" id="cd03404">
    <property type="entry name" value="SPFH_HflK"/>
    <property type="match status" value="1"/>
</dbReference>
<comment type="function">
    <text evidence="6">HflC and HflK could encode or regulate a protease.</text>
</comment>
<dbReference type="SUPFAM" id="SSF117892">
    <property type="entry name" value="Band 7/SPFH domain"/>
    <property type="match status" value="1"/>
</dbReference>
<organism evidence="10 11">
    <name type="scientific">Azospirillum palustre</name>
    <dbReference type="NCBI Taxonomy" id="2044885"/>
    <lineage>
        <taxon>Bacteria</taxon>
        <taxon>Pseudomonadati</taxon>
        <taxon>Pseudomonadota</taxon>
        <taxon>Alphaproteobacteria</taxon>
        <taxon>Rhodospirillales</taxon>
        <taxon>Azospirillaceae</taxon>
        <taxon>Azospirillum</taxon>
    </lineage>
</organism>
<protein>
    <recommendedName>
        <fullName evidence="6">Protein HflK</fullName>
    </recommendedName>
</protein>
<dbReference type="Gene3D" id="3.30.479.30">
    <property type="entry name" value="Band 7 domain"/>
    <property type="match status" value="1"/>
</dbReference>
<evidence type="ECO:0000256" key="1">
    <source>
        <dbReference type="ARBA" id="ARBA00004167"/>
    </source>
</evidence>
<dbReference type="Proteomes" id="UP000225379">
    <property type="component" value="Unassembled WGS sequence"/>
</dbReference>
<feature type="coiled-coil region" evidence="7">
    <location>
        <begin position="257"/>
        <end position="306"/>
    </location>
</feature>
<dbReference type="PANTHER" id="PTHR43327:SF2">
    <property type="entry name" value="MODULATOR OF FTSH PROTEASE HFLK"/>
    <property type="match status" value="1"/>
</dbReference>
<dbReference type="InterPro" id="IPR010201">
    <property type="entry name" value="HflK"/>
</dbReference>
<evidence type="ECO:0000313" key="10">
    <source>
        <dbReference type="EMBL" id="PGH53645.1"/>
    </source>
</evidence>
<feature type="region of interest" description="Disordered" evidence="8">
    <location>
        <begin position="371"/>
        <end position="421"/>
    </location>
</feature>
<keyword evidence="10" id="KW-0645">Protease</keyword>
<dbReference type="GO" id="GO:0006508">
    <property type="term" value="P:proteolysis"/>
    <property type="evidence" value="ECO:0007669"/>
    <property type="project" value="UniProtKB-KW"/>
</dbReference>
<evidence type="ECO:0000256" key="4">
    <source>
        <dbReference type="ARBA" id="ARBA00022989"/>
    </source>
</evidence>
<dbReference type="NCBIfam" id="TIGR01933">
    <property type="entry name" value="hflK"/>
    <property type="match status" value="1"/>
</dbReference>
<evidence type="ECO:0000256" key="8">
    <source>
        <dbReference type="SAM" id="MobiDB-lite"/>
    </source>
</evidence>
<dbReference type="InterPro" id="IPR020980">
    <property type="entry name" value="Membrane_HflK_N"/>
</dbReference>
<keyword evidence="3" id="KW-0812">Transmembrane</keyword>
<evidence type="ECO:0000256" key="2">
    <source>
        <dbReference type="ARBA" id="ARBA00006971"/>
    </source>
</evidence>
<proteinExistence type="inferred from homology"/>
<evidence type="ECO:0000256" key="6">
    <source>
        <dbReference type="RuleBase" id="RU364113"/>
    </source>
</evidence>
<feature type="region of interest" description="Disordered" evidence="8">
    <location>
        <begin position="1"/>
        <end position="50"/>
    </location>
</feature>
<dbReference type="AlphaFoldDB" id="A0A2B8B6S0"/>
<feature type="compositionally biased region" description="Polar residues" evidence="8">
    <location>
        <begin position="398"/>
        <end position="421"/>
    </location>
</feature>
<gene>
    <name evidence="10" type="primary">hflK</name>
    <name evidence="10" type="ORF">CRT60_27700</name>
</gene>
<keyword evidence="7" id="KW-0175">Coiled coil</keyword>
<keyword evidence="11" id="KW-1185">Reference proteome</keyword>
<dbReference type="PANTHER" id="PTHR43327">
    <property type="entry name" value="STOMATIN-LIKE PROTEIN 2, MITOCHONDRIAL"/>
    <property type="match status" value="1"/>
</dbReference>
<keyword evidence="10" id="KW-0378">Hydrolase</keyword>
<feature type="compositionally biased region" description="Low complexity" evidence="8">
    <location>
        <begin position="371"/>
        <end position="389"/>
    </location>
</feature>
<dbReference type="EMBL" id="PDKW01000043">
    <property type="protein sequence ID" value="PGH53645.1"/>
    <property type="molecule type" value="Genomic_DNA"/>
</dbReference>
<keyword evidence="5" id="KW-0472">Membrane</keyword>
<dbReference type="GO" id="GO:0008233">
    <property type="term" value="F:peptidase activity"/>
    <property type="evidence" value="ECO:0007669"/>
    <property type="project" value="UniProtKB-KW"/>
</dbReference>
<evidence type="ECO:0000256" key="5">
    <source>
        <dbReference type="ARBA" id="ARBA00023136"/>
    </source>
</evidence>
<comment type="subunit">
    <text evidence="6">HflC and HflK may interact to form a multimeric complex.</text>
</comment>
<feature type="compositionally biased region" description="Gly residues" evidence="8">
    <location>
        <begin position="31"/>
        <end position="42"/>
    </location>
</feature>
<evidence type="ECO:0000256" key="3">
    <source>
        <dbReference type="ARBA" id="ARBA00022692"/>
    </source>
</evidence>
<keyword evidence="4" id="KW-1133">Transmembrane helix</keyword>
<dbReference type="InterPro" id="IPR036013">
    <property type="entry name" value="Band_7/SPFH_dom_sf"/>
</dbReference>
<comment type="subcellular location">
    <subcellularLocation>
        <location evidence="1">Membrane</location>
        <topology evidence="1">Single-pass membrane protein</topology>
    </subcellularLocation>
</comment>
<dbReference type="Pfam" id="PF12221">
    <property type="entry name" value="HflK_N"/>
    <property type="match status" value="1"/>
</dbReference>
<sequence>MPWNNQGGGGGGGPWGPPPGNNGPGNPWGRPQGGGNGGGGGGPQPPDLEDLLRRSQDRLRRAMPGGFGSGRGVALVAGVLGLIWLASGIYRVEADEQGVVMRFGEWTRTEQPGLRYRLPSPIETVLLPKVTRVNRIEVGYRSSVGGGRNDRDVPDESLMLTGDENIVDIDFTVFWVIKDAGNFLFKIREPEVTVKKAAESAMREVIGRTDLQPALTEARQQIETSTRQLLQTMLDEYQAGIEITQVQLQKADPPQPVIDAFNDVQRARADRERARNEAEAYRNDIIPRARGEAERLVQEASAYREQVVSLAQGDADRFRKVYEAYALSKDVTSKRMYLETMEEIFRGRNKIIVEGSAQNVVPYLPLNQLAPNATPAPQQQAPRQAPSNQGGNQGGARSGTQTQPLSALPQNPSQNPSMSGQ</sequence>
<reference evidence="11" key="1">
    <citation type="submission" date="2017-10" db="EMBL/GenBank/DDBJ databases">
        <authorList>
            <person name="Kravchenko I.K."/>
            <person name="Grouzdev D.S."/>
        </authorList>
    </citation>
    <scope>NUCLEOTIDE SEQUENCE [LARGE SCALE GENOMIC DNA]</scope>
    <source>
        <strain evidence="11">B2</strain>
    </source>
</reference>